<dbReference type="Proteomes" id="UP000246464">
    <property type="component" value="Chromosome 8"/>
</dbReference>
<organism evidence="1 2">
    <name type="scientific">Scophthalmus maximus</name>
    <name type="common">Turbot</name>
    <name type="synonym">Psetta maxima</name>
    <dbReference type="NCBI Taxonomy" id="52904"/>
    <lineage>
        <taxon>Eukaryota</taxon>
        <taxon>Metazoa</taxon>
        <taxon>Chordata</taxon>
        <taxon>Craniata</taxon>
        <taxon>Vertebrata</taxon>
        <taxon>Euteleostomi</taxon>
        <taxon>Actinopterygii</taxon>
        <taxon>Neopterygii</taxon>
        <taxon>Teleostei</taxon>
        <taxon>Neoteleostei</taxon>
        <taxon>Acanthomorphata</taxon>
        <taxon>Carangaria</taxon>
        <taxon>Pleuronectiformes</taxon>
        <taxon>Pleuronectoidei</taxon>
        <taxon>Scophthalmidae</taxon>
        <taxon>Scophthalmus</taxon>
    </lineage>
</organism>
<gene>
    <name evidence="1" type="ORF">SMAX5B_004906</name>
</gene>
<dbReference type="AlphaFoldDB" id="A0A2U9BQF9"/>
<dbReference type="EMBL" id="CP026250">
    <property type="protein sequence ID" value="AWP06427.1"/>
    <property type="molecule type" value="Genomic_DNA"/>
</dbReference>
<proteinExistence type="predicted"/>
<name>A0A2U9BQF9_SCOMX</name>
<evidence type="ECO:0000313" key="1">
    <source>
        <dbReference type="EMBL" id="AWP06427.1"/>
    </source>
</evidence>
<keyword evidence="2" id="KW-1185">Reference proteome</keyword>
<sequence>MATEARKGTENDVPTVELGVAVGDGAAVVGDGAEVSVLAPHPRTWEPKTQLIFM</sequence>
<accession>A0A2U9BQF9</accession>
<protein>
    <submittedName>
        <fullName evidence="1">Uncharacterized protein</fullName>
    </submittedName>
</protein>
<reference evidence="1 2" key="1">
    <citation type="submission" date="2017-12" db="EMBL/GenBank/DDBJ databases">
        <title>Integrating genomic resources of turbot (Scophthalmus maximus) in depth evaluation of genetic and physical mapping variation across individuals.</title>
        <authorList>
            <person name="Martinez P."/>
        </authorList>
    </citation>
    <scope>NUCLEOTIDE SEQUENCE [LARGE SCALE GENOMIC DNA]</scope>
</reference>
<evidence type="ECO:0000313" key="2">
    <source>
        <dbReference type="Proteomes" id="UP000246464"/>
    </source>
</evidence>